<evidence type="ECO:0000259" key="10">
    <source>
        <dbReference type="PROSITE" id="PS50222"/>
    </source>
</evidence>
<dbReference type="Gene3D" id="2.70.130.10">
    <property type="entry name" value="Mannose-6-phosphate receptor binding domain"/>
    <property type="match status" value="1"/>
</dbReference>
<dbReference type="SUPFAM" id="SSF50911">
    <property type="entry name" value="Mannose 6-phosphate receptor domain"/>
    <property type="match status" value="1"/>
</dbReference>
<dbReference type="InterPro" id="IPR044865">
    <property type="entry name" value="MRH_dom"/>
</dbReference>
<dbReference type="OrthoDB" id="28322at2759"/>
<dbReference type="PROSITE" id="PS50222">
    <property type="entry name" value="EF_HAND_2"/>
    <property type="match status" value="1"/>
</dbReference>
<dbReference type="InterPro" id="IPR002048">
    <property type="entry name" value="EF_hand_dom"/>
</dbReference>
<evidence type="ECO:0000259" key="11">
    <source>
        <dbReference type="PROSITE" id="PS51914"/>
    </source>
</evidence>
<dbReference type="PROSITE" id="PS50068">
    <property type="entry name" value="LDLRA_2"/>
    <property type="match status" value="1"/>
</dbReference>
<dbReference type="VEuPathDB" id="VectorBase:ISCP_036571"/>
<comment type="caution">
    <text evidence="6">Lacks conserved residue(s) required for the propagation of feature annotation.</text>
</comment>
<evidence type="ECO:0000256" key="2">
    <source>
        <dbReference type="ARBA" id="ARBA00022729"/>
    </source>
</evidence>
<evidence type="ECO:0000256" key="5">
    <source>
        <dbReference type="ARBA" id="ARBA00023157"/>
    </source>
</evidence>
<dbReference type="PANTHER" id="PTHR12630:SF1">
    <property type="entry name" value="GLUCOSIDASE 2 SUBUNIT BETA"/>
    <property type="match status" value="1"/>
</dbReference>
<dbReference type="PANTHER" id="PTHR12630">
    <property type="entry name" value="N-LINKED OLIGOSACCHARIDE PROCESSING"/>
    <property type="match status" value="1"/>
</dbReference>
<dbReference type="InterPro" id="IPR018247">
    <property type="entry name" value="EF_Hand_1_Ca_BS"/>
</dbReference>
<name>A0A4D5RSQ0_IXOSC</name>
<dbReference type="VEuPathDB" id="VectorBase:ISCW013550"/>
<feature type="compositionally biased region" description="Basic and acidic residues" evidence="8">
    <location>
        <begin position="328"/>
        <end position="347"/>
    </location>
</feature>
<feature type="region of interest" description="Disordered" evidence="8">
    <location>
        <begin position="195"/>
        <end position="226"/>
    </location>
</feature>
<evidence type="ECO:0000313" key="12">
    <source>
        <dbReference type="EMBL" id="MOY39067.1"/>
    </source>
</evidence>
<dbReference type="SUPFAM" id="SSF47473">
    <property type="entry name" value="EF-hand"/>
    <property type="match status" value="1"/>
</dbReference>
<evidence type="ECO:0000256" key="8">
    <source>
        <dbReference type="SAM" id="MobiDB-lite"/>
    </source>
</evidence>
<dbReference type="VEuPathDB" id="VectorBase:ISCI013550"/>
<organism evidence="12">
    <name type="scientific">Ixodes scapularis</name>
    <name type="common">Black-legged tick</name>
    <name type="synonym">Deer tick</name>
    <dbReference type="NCBI Taxonomy" id="6945"/>
    <lineage>
        <taxon>Eukaryota</taxon>
        <taxon>Metazoa</taxon>
        <taxon>Ecdysozoa</taxon>
        <taxon>Arthropoda</taxon>
        <taxon>Chelicerata</taxon>
        <taxon>Arachnida</taxon>
        <taxon>Acari</taxon>
        <taxon>Parasitiformes</taxon>
        <taxon>Ixodida</taxon>
        <taxon>Ixodoidea</taxon>
        <taxon>Ixodidae</taxon>
        <taxon>Ixodinae</taxon>
        <taxon>Ixodes</taxon>
    </lineage>
</organism>
<dbReference type="InterPro" id="IPR036607">
    <property type="entry name" value="PRKCSH"/>
</dbReference>
<keyword evidence="4" id="KW-0106">Calcium</keyword>
<proteinExistence type="predicted"/>
<accession>A0A4D5RSQ0</accession>
<feature type="coiled-coil region" evidence="7">
    <location>
        <begin position="392"/>
        <end position="426"/>
    </location>
</feature>
<dbReference type="InterPro" id="IPR002172">
    <property type="entry name" value="LDrepeatLR_classA_rpt"/>
</dbReference>
<dbReference type="InterPro" id="IPR028146">
    <property type="entry name" value="PRKCSH_N"/>
</dbReference>
<keyword evidence="5" id="KW-1015">Disulfide bond</keyword>
<dbReference type="Gene3D" id="4.10.400.10">
    <property type="entry name" value="Low-density Lipoprotein Receptor"/>
    <property type="match status" value="1"/>
</dbReference>
<dbReference type="InterPro" id="IPR036055">
    <property type="entry name" value="LDL_receptor-like_sf"/>
</dbReference>
<dbReference type="Pfam" id="PF13015">
    <property type="entry name" value="PRKCSH_1"/>
    <property type="match status" value="1"/>
</dbReference>
<feature type="domain" description="EF-hand" evidence="10">
    <location>
        <begin position="236"/>
        <end position="271"/>
    </location>
</feature>
<evidence type="ECO:0000256" key="7">
    <source>
        <dbReference type="SAM" id="Coils"/>
    </source>
</evidence>
<reference evidence="12" key="1">
    <citation type="submission" date="2019-04" db="EMBL/GenBank/DDBJ databases">
        <title>An insight into the mialome of Ixodes scapularis.</title>
        <authorList>
            <person name="Ribeiro J.M."/>
            <person name="Mather T.N."/>
            <person name="Karim S."/>
        </authorList>
    </citation>
    <scope>NUCLEOTIDE SEQUENCE</scope>
</reference>
<feature type="compositionally biased region" description="Acidic residues" evidence="8">
    <location>
        <begin position="348"/>
        <end position="369"/>
    </location>
</feature>
<protein>
    <recommendedName>
        <fullName evidence="1">Glucosidase 2 subunit beta</fullName>
    </recommendedName>
</protein>
<feature type="compositionally biased region" description="Basic and acidic residues" evidence="8">
    <location>
        <begin position="373"/>
        <end position="390"/>
    </location>
</feature>
<dbReference type="Pfam" id="PF13202">
    <property type="entry name" value="EF-hand_5"/>
    <property type="match status" value="1"/>
</dbReference>
<feature type="signal peptide" evidence="9">
    <location>
        <begin position="1"/>
        <end position="34"/>
    </location>
</feature>
<dbReference type="Pfam" id="PF12999">
    <property type="entry name" value="PRKCSH-like"/>
    <property type="match status" value="1"/>
</dbReference>
<feature type="chain" id="PRO_5020022916" description="Glucosidase 2 subunit beta" evidence="9">
    <location>
        <begin position="35"/>
        <end position="561"/>
    </location>
</feature>
<keyword evidence="7" id="KW-0175">Coiled coil</keyword>
<feature type="region of interest" description="Disordered" evidence="8">
    <location>
        <begin position="314"/>
        <end position="392"/>
    </location>
</feature>
<sequence>MAAAMPDTTLGRFSHMYFTLEISLLLLFITAVHSVEVSRPRGVPLARASLYDPAKNFTCFDGSASFAFHQVNDDYCDCRDGSDEPGTAACNNGVFHCSNLGHRGENIPASRVNDGICDCCDGTDEYGTSAECTDNCLELGKYAREEEERRRELRAQGLQMQQQMSREGRQHKEQCKTKLEQLRLDLEEVRKSREDLEAVKKEAEDRENQALQKYRDIDAEKKREQEELEMRRHQEEEKANAEEAFNALDLDMDGVLTAKELQENPIFDQNRDNTVSLEEAKFFLHMKDEMKLDEFVLTGWMIMKPIYAMSQATPIPDAPEATTPMPPADKEEEKEAEPGKETEQRSTEEEEAEEDVSTEQDEDEEDLEPPEFPPKDKEATEPAEPSKYDPETQELIDAAKKARDEHKEAEDKFRDIESEIRKLETTLETDYGPEEEFAALREQCFEFSDREYTYKLCPFDQAAQIPKNGGSETNLGRWGSWSGPEGNKYASMKLDGGMACWNGPSRSVVVDIHCGLENQLTSASEPNRCEYHFDFSTPAACSDKVMAGEEGAKPHHAHEEL</sequence>
<evidence type="ECO:0000256" key="3">
    <source>
        <dbReference type="ARBA" id="ARBA00022824"/>
    </source>
</evidence>
<dbReference type="GO" id="GO:0005509">
    <property type="term" value="F:calcium ion binding"/>
    <property type="evidence" value="ECO:0007669"/>
    <property type="project" value="InterPro"/>
</dbReference>
<evidence type="ECO:0000256" key="1">
    <source>
        <dbReference type="ARBA" id="ARBA00022387"/>
    </source>
</evidence>
<feature type="domain" description="MRH" evidence="11">
    <location>
        <begin position="442"/>
        <end position="543"/>
    </location>
</feature>
<keyword evidence="3" id="KW-0256">Endoplasmic reticulum</keyword>
<evidence type="ECO:0000256" key="6">
    <source>
        <dbReference type="PROSITE-ProRule" id="PRU00124"/>
    </source>
</evidence>
<dbReference type="InterPro" id="IPR009011">
    <property type="entry name" value="Man6P_isomerase_rcpt-bd_dom_sf"/>
</dbReference>
<dbReference type="PROSITE" id="PS00018">
    <property type="entry name" value="EF_HAND_1"/>
    <property type="match status" value="1"/>
</dbReference>
<dbReference type="PROSITE" id="PS51914">
    <property type="entry name" value="MRH"/>
    <property type="match status" value="1"/>
</dbReference>
<dbReference type="InterPro" id="IPR039794">
    <property type="entry name" value="Gtb1-like"/>
</dbReference>
<dbReference type="AlphaFoldDB" id="A0A4D5RSQ0"/>
<evidence type="ECO:0000256" key="9">
    <source>
        <dbReference type="SAM" id="SignalP"/>
    </source>
</evidence>
<dbReference type="InterPro" id="IPR011992">
    <property type="entry name" value="EF-hand-dom_pair"/>
</dbReference>
<dbReference type="EMBL" id="GHJT01005096">
    <property type="protein sequence ID" value="MOY39067.1"/>
    <property type="molecule type" value="Transcribed_RNA"/>
</dbReference>
<evidence type="ECO:0000256" key="4">
    <source>
        <dbReference type="ARBA" id="ARBA00022837"/>
    </source>
</evidence>
<keyword evidence="2 9" id="KW-0732">Signal</keyword>
<dbReference type="VEuPathDB" id="VectorBase:ISCW006355"/>